<dbReference type="AlphaFoldDB" id="A0A270B6E8"/>
<dbReference type="Pfam" id="PF18847">
    <property type="entry name" value="LPD29"/>
    <property type="match status" value="1"/>
</dbReference>
<evidence type="ECO:0000313" key="3">
    <source>
        <dbReference type="EMBL" id="PAL20558.1"/>
    </source>
</evidence>
<sequence length="227" mass="25724">MSHPVSRPHVSIGTMVSTCLYNRGRGYVFNIHGEQRPETVRAWSQGMVSSGGRAEFDIVFDSGHISRRLPECILHGVQWTIFDPDAGFADADHIKKLLDHAEQIRLESEKQAQEKARIFAQEVEALKTSSEYVDLEQGTESGGVLAAKNIRKLIKKHFPATRFSVRKAHWGSLIVKWENGPETSEVEEWTSRFIDKEFDLQSDCHRYVSTPWTEVFGSVGYISLYGP</sequence>
<evidence type="ECO:0000313" key="4">
    <source>
        <dbReference type="Proteomes" id="UP000216033"/>
    </source>
</evidence>
<comment type="caution">
    <text evidence="3">The sequence shown here is derived from an EMBL/GenBank/DDBJ whole genome shotgun (WGS) entry which is preliminary data.</text>
</comment>
<evidence type="ECO:0008006" key="5">
    <source>
        <dbReference type="Google" id="ProtNLM"/>
    </source>
</evidence>
<dbReference type="InterPro" id="IPR041311">
    <property type="entry name" value="LPD29"/>
</dbReference>
<keyword evidence="4" id="KW-1185">Reference proteome</keyword>
<dbReference type="OrthoDB" id="6465939at2"/>
<gene>
    <name evidence="3" type="ORF">B9K05_12995</name>
</gene>
<evidence type="ECO:0000259" key="2">
    <source>
        <dbReference type="Pfam" id="PF18850"/>
    </source>
</evidence>
<dbReference type="Pfam" id="PF18850">
    <property type="entry name" value="LPD30"/>
    <property type="match status" value="1"/>
</dbReference>
<dbReference type="Proteomes" id="UP000216033">
    <property type="component" value="Unassembled WGS sequence"/>
</dbReference>
<proteinExistence type="predicted"/>
<reference evidence="3 4" key="1">
    <citation type="submission" date="2017-04" db="EMBL/GenBank/DDBJ databases">
        <title>Kefir bacterial isolates.</title>
        <authorList>
            <person name="Kim Y."/>
            <person name="Blasche S."/>
            <person name="Patil K.R."/>
        </authorList>
    </citation>
    <scope>NUCLEOTIDE SEQUENCE [LARGE SCALE GENOMIC DNA]</scope>
    <source>
        <strain evidence="3 4">KR-2</strain>
    </source>
</reference>
<accession>A0A270B6E8</accession>
<feature type="domain" description="Large polyvalent protein associated" evidence="2">
    <location>
        <begin position="10"/>
        <end position="127"/>
    </location>
</feature>
<dbReference type="RefSeq" id="WP_095352002.1">
    <property type="nucleotide sequence ID" value="NZ_JABUNT010000025.1"/>
</dbReference>
<name>A0A270B6E8_9PROT</name>
<feature type="domain" description="Large polyvalent protein associated" evidence="1">
    <location>
        <begin position="146"/>
        <end position="215"/>
    </location>
</feature>
<protein>
    <recommendedName>
        <fullName evidence="5">Large polyvalent protein associated domain-containing protein</fullName>
    </recommendedName>
</protein>
<dbReference type="EMBL" id="NDFP01000021">
    <property type="protein sequence ID" value="PAL20558.1"/>
    <property type="molecule type" value="Genomic_DNA"/>
</dbReference>
<dbReference type="InterPro" id="IPR040631">
    <property type="entry name" value="LPD30"/>
</dbReference>
<organism evidence="3 4">
    <name type="scientific">Acetobacter syzygii</name>
    <dbReference type="NCBI Taxonomy" id="146476"/>
    <lineage>
        <taxon>Bacteria</taxon>
        <taxon>Pseudomonadati</taxon>
        <taxon>Pseudomonadota</taxon>
        <taxon>Alphaproteobacteria</taxon>
        <taxon>Acetobacterales</taxon>
        <taxon>Acetobacteraceae</taxon>
        <taxon>Acetobacter</taxon>
    </lineage>
</organism>
<evidence type="ECO:0000259" key="1">
    <source>
        <dbReference type="Pfam" id="PF18847"/>
    </source>
</evidence>